<keyword evidence="8" id="KW-0256">Endoplasmic reticulum</keyword>
<evidence type="ECO:0000256" key="5">
    <source>
        <dbReference type="ARBA" id="ARBA00022516"/>
    </source>
</evidence>
<protein>
    <recommendedName>
        <fullName evidence="4">stearoyl-CoA 9-desaturase</fullName>
        <ecNumber evidence="4">1.14.19.1</ecNumber>
    </recommendedName>
</protein>
<evidence type="ECO:0000256" key="15">
    <source>
        <dbReference type="ARBA" id="ARBA00023160"/>
    </source>
</evidence>
<evidence type="ECO:0000256" key="13">
    <source>
        <dbReference type="ARBA" id="ARBA00023098"/>
    </source>
</evidence>
<dbReference type="InterPro" id="IPR005804">
    <property type="entry name" value="FA_desaturase_dom"/>
</dbReference>
<evidence type="ECO:0000256" key="1">
    <source>
        <dbReference type="ARBA" id="ARBA00001954"/>
    </source>
</evidence>
<evidence type="ECO:0000256" key="3">
    <source>
        <dbReference type="ARBA" id="ARBA00009295"/>
    </source>
</evidence>
<keyword evidence="6 17" id="KW-0812">Transmembrane</keyword>
<dbReference type="PRINTS" id="PR00075">
    <property type="entry name" value="FACDDSATRASE"/>
</dbReference>
<keyword evidence="5 17" id="KW-0444">Lipid biosynthesis</keyword>
<comment type="cofactor">
    <cofactor evidence="1 17">
        <name>Fe(2+)</name>
        <dbReference type="ChEBI" id="CHEBI:29033"/>
    </cofactor>
</comment>
<dbReference type="GO" id="GO:0070542">
    <property type="term" value="P:response to fatty acid"/>
    <property type="evidence" value="ECO:0007669"/>
    <property type="project" value="TreeGrafter"/>
</dbReference>
<dbReference type="Pfam" id="PF00487">
    <property type="entry name" value="FA_desaturase"/>
    <property type="match status" value="1"/>
</dbReference>
<name>A0A8T2L896_ASTMX</name>
<comment type="caution">
    <text evidence="21">The sequence shown here is derived from an EMBL/GenBank/DDBJ whole genome shotgun (WGS) entry which is preliminary data.</text>
</comment>
<dbReference type="EC" id="1.14.19.1" evidence="4"/>
<dbReference type="GO" id="GO:0004768">
    <property type="term" value="F:stearoyl-CoA 9-desaturase activity"/>
    <property type="evidence" value="ECO:0007669"/>
    <property type="project" value="UniProtKB-EC"/>
</dbReference>
<dbReference type="GO" id="GO:1903966">
    <property type="term" value="P:monounsaturated fatty acid biosynthetic process"/>
    <property type="evidence" value="ECO:0007669"/>
    <property type="project" value="TreeGrafter"/>
</dbReference>
<feature type="transmembrane region" description="Helical" evidence="19">
    <location>
        <begin position="229"/>
        <end position="249"/>
    </location>
</feature>
<evidence type="ECO:0000256" key="10">
    <source>
        <dbReference type="ARBA" id="ARBA00022989"/>
    </source>
</evidence>
<evidence type="ECO:0000256" key="17">
    <source>
        <dbReference type="RuleBase" id="RU000581"/>
    </source>
</evidence>
<dbReference type="GO" id="GO:0006636">
    <property type="term" value="P:unsaturated fatty acid biosynthetic process"/>
    <property type="evidence" value="ECO:0007669"/>
    <property type="project" value="TreeGrafter"/>
</dbReference>
<keyword evidence="13" id="KW-0443">Lipid metabolism</keyword>
<feature type="transmembrane region" description="Helical" evidence="19">
    <location>
        <begin position="88"/>
        <end position="108"/>
    </location>
</feature>
<evidence type="ECO:0000256" key="12">
    <source>
        <dbReference type="ARBA" id="ARBA00023004"/>
    </source>
</evidence>
<gene>
    <name evidence="21" type="ORF">AMEX_G18346</name>
</gene>
<evidence type="ECO:0000256" key="11">
    <source>
        <dbReference type="ARBA" id="ARBA00023002"/>
    </source>
</evidence>
<dbReference type="PROSITE" id="PS00476">
    <property type="entry name" value="FATTY_ACID_DESATUR_1"/>
    <property type="match status" value="1"/>
</dbReference>
<accession>A0A8T2L896</accession>
<feature type="transmembrane region" description="Helical" evidence="19">
    <location>
        <begin position="114"/>
        <end position="135"/>
    </location>
</feature>
<keyword evidence="14 19" id="KW-0472">Membrane</keyword>
<dbReference type="GO" id="GO:0032896">
    <property type="term" value="F:palmitoyl-CoA 9-desaturase activity"/>
    <property type="evidence" value="ECO:0007669"/>
    <property type="project" value="TreeGrafter"/>
</dbReference>
<keyword evidence="11 17" id="KW-0560">Oxidoreductase</keyword>
<dbReference type="CDD" id="cd03505">
    <property type="entry name" value="Delta9-FADS-like"/>
    <property type="match status" value="1"/>
</dbReference>
<keyword evidence="9" id="KW-0276">Fatty acid metabolism</keyword>
<dbReference type="PANTHER" id="PTHR11351:SF102">
    <property type="entry name" value="STEAROYL-COA DESATURASE"/>
    <property type="match status" value="1"/>
</dbReference>
<organism evidence="21 22">
    <name type="scientific">Astyanax mexicanus</name>
    <name type="common">Blind cave fish</name>
    <name type="synonym">Astyanax fasciatus mexicanus</name>
    <dbReference type="NCBI Taxonomy" id="7994"/>
    <lineage>
        <taxon>Eukaryota</taxon>
        <taxon>Metazoa</taxon>
        <taxon>Chordata</taxon>
        <taxon>Craniata</taxon>
        <taxon>Vertebrata</taxon>
        <taxon>Euteleostomi</taxon>
        <taxon>Actinopterygii</taxon>
        <taxon>Neopterygii</taxon>
        <taxon>Teleostei</taxon>
        <taxon>Ostariophysi</taxon>
        <taxon>Characiformes</taxon>
        <taxon>Characoidei</taxon>
        <taxon>Acestrorhamphidae</taxon>
        <taxon>Acestrorhamphinae</taxon>
        <taxon>Astyanax</taxon>
    </lineage>
</organism>
<keyword evidence="10 19" id="KW-1133">Transmembrane helix</keyword>
<evidence type="ECO:0000259" key="20">
    <source>
        <dbReference type="Pfam" id="PF00487"/>
    </source>
</evidence>
<dbReference type="GO" id="GO:0005789">
    <property type="term" value="C:endoplasmic reticulum membrane"/>
    <property type="evidence" value="ECO:0007669"/>
    <property type="project" value="UniProtKB-SubCell"/>
</dbReference>
<evidence type="ECO:0000256" key="8">
    <source>
        <dbReference type="ARBA" id="ARBA00022824"/>
    </source>
</evidence>
<evidence type="ECO:0000256" key="18">
    <source>
        <dbReference type="SAM" id="MobiDB-lite"/>
    </source>
</evidence>
<evidence type="ECO:0000256" key="9">
    <source>
        <dbReference type="ARBA" id="ARBA00022832"/>
    </source>
</evidence>
<keyword evidence="15 17" id="KW-0275">Fatty acid biosynthesis</keyword>
<evidence type="ECO:0000256" key="4">
    <source>
        <dbReference type="ARBA" id="ARBA00012620"/>
    </source>
</evidence>
<keyword evidence="12" id="KW-0408">Iron</keyword>
<proteinExistence type="inferred from homology"/>
<comment type="catalytic activity">
    <reaction evidence="16">
        <text>octadecanoyl-CoA + 2 Fe(II)-[cytochrome b5] + O2 + 2 H(+) = (9Z)-octadecenoyl-CoA + 2 Fe(III)-[cytochrome b5] + 2 H2O</text>
        <dbReference type="Rhea" id="RHEA:19721"/>
        <dbReference type="Rhea" id="RHEA-COMP:10438"/>
        <dbReference type="Rhea" id="RHEA-COMP:10439"/>
        <dbReference type="ChEBI" id="CHEBI:15377"/>
        <dbReference type="ChEBI" id="CHEBI:15378"/>
        <dbReference type="ChEBI" id="CHEBI:15379"/>
        <dbReference type="ChEBI" id="CHEBI:29033"/>
        <dbReference type="ChEBI" id="CHEBI:29034"/>
        <dbReference type="ChEBI" id="CHEBI:57387"/>
        <dbReference type="ChEBI" id="CHEBI:57394"/>
        <dbReference type="EC" id="1.14.19.1"/>
    </reaction>
</comment>
<reference evidence="21 22" key="1">
    <citation type="submission" date="2021-07" db="EMBL/GenBank/DDBJ databases">
        <authorList>
            <person name="Imarazene B."/>
            <person name="Zahm M."/>
            <person name="Klopp C."/>
            <person name="Cabau C."/>
            <person name="Beille S."/>
            <person name="Jouanno E."/>
            <person name="Castinel A."/>
            <person name="Lluch J."/>
            <person name="Gil L."/>
            <person name="Kuchtly C."/>
            <person name="Lopez Roques C."/>
            <person name="Donnadieu C."/>
            <person name="Parrinello H."/>
            <person name="Journot L."/>
            <person name="Du K."/>
            <person name="Schartl M."/>
            <person name="Retaux S."/>
            <person name="Guiguen Y."/>
        </authorList>
    </citation>
    <scope>NUCLEOTIDE SEQUENCE [LARGE SCALE GENOMIC DNA]</scope>
    <source>
        <strain evidence="21">Pach_M1</strain>
        <tissue evidence="21">Testis</tissue>
    </source>
</reference>
<evidence type="ECO:0000313" key="21">
    <source>
        <dbReference type="EMBL" id="KAG9267499.1"/>
    </source>
</evidence>
<dbReference type="Proteomes" id="UP000752171">
    <property type="component" value="Unassembled WGS sequence"/>
</dbReference>
<dbReference type="AlphaFoldDB" id="A0A8T2L896"/>
<comment type="similarity">
    <text evidence="3 17">Belongs to the fatty acid desaturase type 1 family.</text>
</comment>
<dbReference type="EMBL" id="JAICCE010000015">
    <property type="protein sequence ID" value="KAG9267499.1"/>
    <property type="molecule type" value="Genomic_DNA"/>
</dbReference>
<feature type="region of interest" description="Disordered" evidence="18">
    <location>
        <begin position="380"/>
        <end position="410"/>
    </location>
</feature>
<dbReference type="InterPro" id="IPR015876">
    <property type="entry name" value="Acyl-CoA_DS"/>
</dbReference>
<comment type="domain">
    <text evidence="17">The histidine box domains are involved in binding the catalytic metal ions.</text>
</comment>
<dbReference type="InterPro" id="IPR001522">
    <property type="entry name" value="FADS-1_CS"/>
</dbReference>
<dbReference type="GO" id="GO:0005506">
    <property type="term" value="F:iron ion binding"/>
    <property type="evidence" value="ECO:0007669"/>
    <property type="project" value="TreeGrafter"/>
</dbReference>
<evidence type="ECO:0000256" key="14">
    <source>
        <dbReference type="ARBA" id="ARBA00023136"/>
    </source>
</evidence>
<evidence type="ECO:0000256" key="6">
    <source>
        <dbReference type="ARBA" id="ARBA00022692"/>
    </source>
</evidence>
<keyword evidence="7" id="KW-0479">Metal-binding</keyword>
<comment type="subcellular location">
    <subcellularLocation>
        <location evidence="2">Endoplasmic reticulum membrane</location>
        <topology evidence="2">Multi-pass membrane protein</topology>
    </subcellularLocation>
</comment>
<evidence type="ECO:0000256" key="7">
    <source>
        <dbReference type="ARBA" id="ARBA00022723"/>
    </source>
</evidence>
<evidence type="ECO:0000313" key="22">
    <source>
        <dbReference type="Proteomes" id="UP000752171"/>
    </source>
</evidence>
<evidence type="ECO:0000256" key="2">
    <source>
        <dbReference type="ARBA" id="ARBA00004477"/>
    </source>
</evidence>
<evidence type="ECO:0000256" key="16">
    <source>
        <dbReference type="ARBA" id="ARBA00047947"/>
    </source>
</evidence>
<evidence type="ECO:0000256" key="19">
    <source>
        <dbReference type="SAM" id="Phobius"/>
    </source>
</evidence>
<feature type="domain" description="Fatty acid desaturase" evidence="20">
    <location>
        <begin position="115"/>
        <end position="318"/>
    </location>
</feature>
<feature type="transmembrane region" description="Helical" evidence="19">
    <location>
        <begin position="255"/>
        <end position="276"/>
    </location>
</feature>
<sequence>MDSLKFGLVLKVLSSATRWTGIEQEKRQREHPMSASQSEALLRETLQNICRMTETTSLGHTMVDDEFDDSYKEKAGPKPPMRIVWRNVVLMALLHIGALYGILLVPSASPLTLLWTWACFLFSALGITAGVHRLWSHRSYKATLPLRLFLALGNSMAFQNDIYEWARDHRVHHKFSETDADPHNATRGFFFSHIGWLLVRKHPDVIEKGSKLELSDLKADKVVMFQRRFYKSSVLLMCFAVPTVVPWLFWGESLWVSYFVPALLRYAVVLNASWLVNSAAHMWGNRPYDANINPRENRFVTLGAIGEGFHNYHHTFPYDYSTTTASGQPDQWFRPGPSAPETAAKSMASKGAAKRFFSTAAVKLTEMFSVSGAPFVLEAEAPSSSAQEPEGFKSSRQTRAPRPHWTLLDL</sequence>
<dbReference type="PANTHER" id="PTHR11351">
    <property type="entry name" value="ACYL-COA DESATURASE"/>
    <property type="match status" value="1"/>
</dbReference>